<proteinExistence type="predicted"/>
<dbReference type="Pfam" id="PF06114">
    <property type="entry name" value="Peptidase_M78"/>
    <property type="match status" value="1"/>
</dbReference>
<dbReference type="eggNOG" id="COG2856">
    <property type="taxonomic scope" value="Bacteria"/>
</dbReference>
<dbReference type="RefSeq" id="WP_035269292.1">
    <property type="nucleotide sequence ID" value="NZ_JQKC01000035.1"/>
</dbReference>
<sequence>MPNKDYIQSVASGLIKRYDTRDPFELCKAIGVEIFYADLGHLKGMYKYLKRNRFAVINEKLDDYIKKLVCAHELGHDLLHRDLARRVCLQEFMLYDMKSRPEYEANLFASEILLPDDAIFSYAHEGYDIEQIARILYTDINLIALKMASMNSRGYQFRTVYDPKSDFLKK</sequence>
<dbReference type="Gene3D" id="1.10.10.2910">
    <property type="match status" value="1"/>
</dbReference>
<feature type="domain" description="IrrE N-terminal-like" evidence="1">
    <location>
        <begin position="27"/>
        <end position="133"/>
    </location>
</feature>
<name>A0A0L6JPG2_9FIRM</name>
<evidence type="ECO:0000313" key="2">
    <source>
        <dbReference type="EMBL" id="KNY27706.1"/>
    </source>
</evidence>
<evidence type="ECO:0000313" key="3">
    <source>
        <dbReference type="Proteomes" id="UP000036923"/>
    </source>
</evidence>
<dbReference type="AlphaFoldDB" id="A0A0L6JPG2"/>
<accession>A0A0L6JPG2</accession>
<evidence type="ECO:0000259" key="1">
    <source>
        <dbReference type="Pfam" id="PF06114"/>
    </source>
</evidence>
<dbReference type="STRING" id="398512.Bccel_2977"/>
<dbReference type="EMBL" id="LGTC01000001">
    <property type="protein sequence ID" value="KNY27706.1"/>
    <property type="molecule type" value="Genomic_DNA"/>
</dbReference>
<dbReference type="OrthoDB" id="9816277at2"/>
<reference evidence="3" key="1">
    <citation type="submission" date="2015-07" db="EMBL/GenBank/DDBJ databases">
        <title>Near-Complete Genome Sequence of the Cellulolytic Bacterium Bacteroides (Pseudobacteroides) cellulosolvens ATCC 35603.</title>
        <authorList>
            <person name="Dassa B."/>
            <person name="Utturkar S.M."/>
            <person name="Klingeman D.M."/>
            <person name="Hurt R.A."/>
            <person name="Keller M."/>
            <person name="Xu J."/>
            <person name="Reddy Y.H.K."/>
            <person name="Borovok I."/>
            <person name="Grinberg I.R."/>
            <person name="Lamed R."/>
            <person name="Zhivin O."/>
            <person name="Bayer E.A."/>
            <person name="Brown S.D."/>
        </authorList>
    </citation>
    <scope>NUCLEOTIDE SEQUENCE [LARGE SCALE GENOMIC DNA]</scope>
    <source>
        <strain evidence="3">DSM 2933</strain>
    </source>
</reference>
<organism evidence="2 3">
    <name type="scientific">Pseudobacteroides cellulosolvens ATCC 35603 = DSM 2933</name>
    <dbReference type="NCBI Taxonomy" id="398512"/>
    <lineage>
        <taxon>Bacteria</taxon>
        <taxon>Bacillati</taxon>
        <taxon>Bacillota</taxon>
        <taxon>Clostridia</taxon>
        <taxon>Eubacteriales</taxon>
        <taxon>Oscillospiraceae</taxon>
        <taxon>Pseudobacteroides</taxon>
    </lineage>
</organism>
<keyword evidence="3" id="KW-1185">Reference proteome</keyword>
<comment type="caution">
    <text evidence="2">The sequence shown here is derived from an EMBL/GenBank/DDBJ whole genome shotgun (WGS) entry which is preliminary data.</text>
</comment>
<dbReference type="InterPro" id="IPR010359">
    <property type="entry name" value="IrrE_HExxH"/>
</dbReference>
<dbReference type="PATRIC" id="fig|398512.5.peg.3125"/>
<dbReference type="Proteomes" id="UP000036923">
    <property type="component" value="Unassembled WGS sequence"/>
</dbReference>
<gene>
    <name evidence="2" type="ORF">Bccel_2977</name>
</gene>
<protein>
    <recommendedName>
        <fullName evidence="1">IrrE N-terminal-like domain-containing protein</fullName>
    </recommendedName>
</protein>